<gene>
    <name evidence="5" type="ORF">P689_11928</name>
</gene>
<comment type="caution">
    <text evidence="5">The sequence shown here is derived from an EMBL/GenBank/DDBJ whole genome shotgun (WGS) entry which is preliminary data.</text>
</comment>
<dbReference type="GO" id="GO:0030288">
    <property type="term" value="C:outer membrane-bounded periplasmic space"/>
    <property type="evidence" value="ECO:0007669"/>
    <property type="project" value="TreeGrafter"/>
</dbReference>
<dbReference type="EMBL" id="AWXV01000002">
    <property type="protein sequence ID" value="KIE64057.1"/>
    <property type="molecule type" value="Genomic_DNA"/>
</dbReference>
<dbReference type="HOGENOM" id="CLU_014322_4_3_6"/>
<dbReference type="SMART" id="SM00646">
    <property type="entry name" value="Ami_3"/>
    <property type="match status" value="1"/>
</dbReference>
<dbReference type="Proteomes" id="UP000054529">
    <property type="component" value="Unassembled WGS sequence"/>
</dbReference>
<dbReference type="InterPro" id="IPR050695">
    <property type="entry name" value="N-acetylmuramoyl_amidase_3"/>
</dbReference>
<reference evidence="5 6" key="1">
    <citation type="journal article" date="2014" name="G3 (Bethesda)">
        <title>Genome sequence of Candidatus Riesia pediculischaeffi, endosymbiont of chimpanzee lice, and genomic comparison of recently acquired endosymbionts from human and chimpanzee lice.</title>
        <authorList>
            <person name="Boyd B.M."/>
            <person name="Allen J.M."/>
            <person name="de Crecy-Lagard V."/>
            <person name="Reed D.L."/>
        </authorList>
    </citation>
    <scope>NUCLEOTIDE SEQUENCE [LARGE SCALE GENOMIC DNA]</scope>
    <source>
        <strain evidence="5 6">PTSU</strain>
    </source>
</reference>
<dbReference type="Gene3D" id="3.40.630.40">
    <property type="entry name" value="Zn-dependent exopeptidases"/>
    <property type="match status" value="1"/>
</dbReference>
<evidence type="ECO:0000259" key="4">
    <source>
        <dbReference type="SMART" id="SM00646"/>
    </source>
</evidence>
<keyword evidence="3" id="KW-0378">Hydrolase</keyword>
<evidence type="ECO:0000313" key="6">
    <source>
        <dbReference type="Proteomes" id="UP000054529"/>
    </source>
</evidence>
<evidence type="ECO:0000256" key="3">
    <source>
        <dbReference type="ARBA" id="ARBA00022801"/>
    </source>
</evidence>
<dbReference type="PANTHER" id="PTHR30404">
    <property type="entry name" value="N-ACETYLMURAMOYL-L-ALANINE AMIDASE"/>
    <property type="match status" value="1"/>
</dbReference>
<dbReference type="CDD" id="cd02696">
    <property type="entry name" value="MurNAc-LAA"/>
    <property type="match status" value="1"/>
</dbReference>
<dbReference type="Pfam" id="PF01520">
    <property type="entry name" value="Amidase_3"/>
    <property type="match status" value="1"/>
</dbReference>
<dbReference type="InterPro" id="IPR002508">
    <property type="entry name" value="MurNAc-LAA_cat"/>
</dbReference>
<accession>A0A0C1S0I0</accession>
<dbReference type="PATRIC" id="fig|1401651.3.peg.58"/>
<dbReference type="PANTHER" id="PTHR30404:SF0">
    <property type="entry name" value="N-ACETYLMURAMOYL-L-ALANINE AMIDASE AMIC"/>
    <property type="match status" value="1"/>
</dbReference>
<organism evidence="5 6">
    <name type="scientific">Candidatus Riesia pediculischaeffi PTSU</name>
    <dbReference type="NCBI Taxonomy" id="1401651"/>
    <lineage>
        <taxon>Bacteria</taxon>
        <taxon>Pseudomonadati</taxon>
        <taxon>Pseudomonadota</taxon>
        <taxon>Gammaproteobacteria</taxon>
        <taxon>Enterobacterales</taxon>
        <taxon>Enterobacteriaceae</taxon>
        <taxon>Candidatus Riesia</taxon>
    </lineage>
</organism>
<sequence length="273" mass="31722">MRNTKIDLYLLCKEDQYRSVNDDRYQKIFSNKLNDKKSTQQNYIKSHVSKKKNKKKQLVIMIDPGHGGEDPGAIGKYGTLEKNVSLSISKNLNKLINSDKKMKSYMTRKEDKFISLNERLSKTYQTKANLLVSIHANSCRNRNAVGSSVFVSSFNDRRNFYSNNVLKDYFYFKNQKVNRNQTIKLKTIQDSFKLGNFILKKISKINKLHKREVETANFIILGIPEIPSVLVETAFISNIEEEKKLNKLQFQKKIAESIFQGIKIYSETNLKNL</sequence>
<dbReference type="AlphaFoldDB" id="A0A0C1S0I0"/>
<name>A0A0C1S0I0_9ENTR</name>
<dbReference type="EC" id="3.5.1.28" evidence="2"/>
<evidence type="ECO:0000256" key="1">
    <source>
        <dbReference type="ARBA" id="ARBA00001561"/>
    </source>
</evidence>
<feature type="domain" description="MurNAc-LAA" evidence="4">
    <location>
        <begin position="124"/>
        <end position="263"/>
    </location>
</feature>
<evidence type="ECO:0000313" key="5">
    <source>
        <dbReference type="EMBL" id="KIE64057.1"/>
    </source>
</evidence>
<proteinExistence type="predicted"/>
<dbReference type="SUPFAM" id="SSF53187">
    <property type="entry name" value="Zn-dependent exopeptidases"/>
    <property type="match status" value="1"/>
</dbReference>
<dbReference type="GO" id="GO:0009253">
    <property type="term" value="P:peptidoglycan catabolic process"/>
    <property type="evidence" value="ECO:0007669"/>
    <property type="project" value="InterPro"/>
</dbReference>
<protein>
    <recommendedName>
        <fullName evidence="2">N-acetylmuramoyl-L-alanine amidase</fullName>
        <ecNumber evidence="2">3.5.1.28</ecNumber>
    </recommendedName>
</protein>
<comment type="catalytic activity">
    <reaction evidence="1">
        <text>Hydrolyzes the link between N-acetylmuramoyl residues and L-amino acid residues in certain cell-wall glycopeptides.</text>
        <dbReference type="EC" id="3.5.1.28"/>
    </reaction>
</comment>
<dbReference type="GO" id="GO:0008745">
    <property type="term" value="F:N-acetylmuramoyl-L-alanine amidase activity"/>
    <property type="evidence" value="ECO:0007669"/>
    <property type="project" value="UniProtKB-EC"/>
</dbReference>
<evidence type="ECO:0000256" key="2">
    <source>
        <dbReference type="ARBA" id="ARBA00011901"/>
    </source>
</evidence>